<reference evidence="1 2" key="1">
    <citation type="submission" date="2017-12" db="EMBL/GenBank/DDBJ databases">
        <title>Phylogenetic diversity of female urinary microbiome.</title>
        <authorList>
            <person name="Thomas-White K."/>
            <person name="Wolfe A.J."/>
        </authorList>
    </citation>
    <scope>NUCLEOTIDE SEQUENCE [LARGE SCALE GENOMIC DNA]</scope>
    <source>
        <strain evidence="1 2">UMB0319</strain>
    </source>
</reference>
<accession>A0A2I1KW03</accession>
<organism evidence="1 2">
    <name type="scientific">Actinomyces urogenitalis</name>
    <dbReference type="NCBI Taxonomy" id="103621"/>
    <lineage>
        <taxon>Bacteria</taxon>
        <taxon>Bacillati</taxon>
        <taxon>Actinomycetota</taxon>
        <taxon>Actinomycetes</taxon>
        <taxon>Actinomycetales</taxon>
        <taxon>Actinomycetaceae</taxon>
        <taxon>Actinomyces</taxon>
    </lineage>
</organism>
<protein>
    <recommendedName>
        <fullName evidence="3">HTH cro/C1-type domain-containing protein</fullName>
    </recommendedName>
</protein>
<dbReference type="GO" id="GO:0003677">
    <property type="term" value="F:DNA binding"/>
    <property type="evidence" value="ECO:0007669"/>
    <property type="project" value="InterPro"/>
</dbReference>
<gene>
    <name evidence="1" type="ORF">CYJ26_02760</name>
</gene>
<evidence type="ECO:0000313" key="1">
    <source>
        <dbReference type="EMBL" id="PKY99802.1"/>
    </source>
</evidence>
<proteinExistence type="predicted"/>
<dbReference type="Gene3D" id="1.10.260.40">
    <property type="entry name" value="lambda repressor-like DNA-binding domains"/>
    <property type="match status" value="1"/>
</dbReference>
<comment type="caution">
    <text evidence="1">The sequence shown here is derived from an EMBL/GenBank/DDBJ whole genome shotgun (WGS) entry which is preliminary data.</text>
</comment>
<dbReference type="RefSeq" id="WP_316278959.1">
    <property type="nucleotide sequence ID" value="NZ_JAWHHX010000001.1"/>
</dbReference>
<dbReference type="SUPFAM" id="SSF47413">
    <property type="entry name" value="lambda repressor-like DNA-binding domains"/>
    <property type="match status" value="1"/>
</dbReference>
<dbReference type="Proteomes" id="UP000234778">
    <property type="component" value="Unassembled WGS sequence"/>
</dbReference>
<dbReference type="InterPro" id="IPR010982">
    <property type="entry name" value="Lambda_DNA-bd_dom_sf"/>
</dbReference>
<sequence length="124" mass="13652">MVGPFGEAVAAILKDATHSRDTRLQVIGDHAGLSVAQVSRMLNGQKVITLDEYVSICESLKLDPEKVFAEARLAQTPTEAEDFDWDAEIARNLREREEAARILANYDLAAHNVDDSLDDDNANV</sequence>
<evidence type="ECO:0000313" key="2">
    <source>
        <dbReference type="Proteomes" id="UP000234778"/>
    </source>
</evidence>
<name>A0A2I1KW03_9ACTO</name>
<evidence type="ECO:0008006" key="3">
    <source>
        <dbReference type="Google" id="ProtNLM"/>
    </source>
</evidence>
<dbReference type="EMBL" id="PKHA01000001">
    <property type="protein sequence ID" value="PKY99802.1"/>
    <property type="molecule type" value="Genomic_DNA"/>
</dbReference>
<dbReference type="AlphaFoldDB" id="A0A2I1KW03"/>